<evidence type="ECO:0000259" key="7">
    <source>
        <dbReference type="PROSITE" id="PS50975"/>
    </source>
</evidence>
<proteinExistence type="inferred from homology"/>
<dbReference type="OrthoDB" id="9804625at2"/>
<dbReference type="SUPFAM" id="SSF52440">
    <property type="entry name" value="PreATP-grasp domain"/>
    <property type="match status" value="1"/>
</dbReference>
<dbReference type="Gene3D" id="3.30.470.20">
    <property type="entry name" value="ATP-grasp fold, B domain"/>
    <property type="match status" value="1"/>
</dbReference>
<organism evidence="8 9">
    <name type="scientific">Oleomonas cavernae</name>
    <dbReference type="NCBI Taxonomy" id="2320859"/>
    <lineage>
        <taxon>Bacteria</taxon>
        <taxon>Pseudomonadati</taxon>
        <taxon>Pseudomonadota</taxon>
        <taxon>Alphaproteobacteria</taxon>
        <taxon>Acetobacterales</taxon>
        <taxon>Acetobacteraceae</taxon>
        <taxon>Oleomonas</taxon>
    </lineage>
</organism>
<dbReference type="EC" id="6.3.4.18" evidence="5 6"/>
<dbReference type="NCBIfam" id="NF004679">
    <property type="entry name" value="PRK06019.1-5"/>
    <property type="match status" value="1"/>
</dbReference>
<evidence type="ECO:0000256" key="6">
    <source>
        <dbReference type="RuleBase" id="RU361200"/>
    </source>
</evidence>
<dbReference type="Pfam" id="PF17769">
    <property type="entry name" value="PurK_C"/>
    <property type="match status" value="1"/>
</dbReference>
<feature type="binding site" evidence="5">
    <location>
        <position position="223"/>
    </location>
    <ligand>
        <name>ATP</name>
        <dbReference type="ChEBI" id="CHEBI:30616"/>
    </ligand>
</feature>
<dbReference type="InterPro" id="IPR016185">
    <property type="entry name" value="PreATP-grasp_dom_sf"/>
</dbReference>
<dbReference type="Pfam" id="PF02222">
    <property type="entry name" value="ATP-grasp"/>
    <property type="match status" value="1"/>
</dbReference>
<evidence type="ECO:0000256" key="4">
    <source>
        <dbReference type="ARBA" id="ARBA00022840"/>
    </source>
</evidence>
<keyword evidence="9" id="KW-1185">Reference proteome</keyword>
<evidence type="ECO:0000313" key="8">
    <source>
        <dbReference type="EMBL" id="RJF88558.1"/>
    </source>
</evidence>
<dbReference type="Gene3D" id="3.40.50.20">
    <property type="match status" value="1"/>
</dbReference>
<feature type="domain" description="ATP-grasp" evidence="7">
    <location>
        <begin position="121"/>
        <end position="308"/>
    </location>
</feature>
<dbReference type="InterPro" id="IPR003135">
    <property type="entry name" value="ATP-grasp_carboxylate-amine"/>
</dbReference>
<feature type="binding site" evidence="5">
    <location>
        <position position="117"/>
    </location>
    <ligand>
        <name>ATP</name>
        <dbReference type="ChEBI" id="CHEBI:30616"/>
    </ligand>
</feature>
<dbReference type="Pfam" id="PF22660">
    <property type="entry name" value="RS_preATP-grasp-like"/>
    <property type="match status" value="1"/>
</dbReference>
<dbReference type="NCBIfam" id="TIGR01161">
    <property type="entry name" value="purK"/>
    <property type="match status" value="1"/>
</dbReference>
<keyword evidence="2 5" id="KW-0547">Nucleotide-binding</keyword>
<dbReference type="InterPro" id="IPR040686">
    <property type="entry name" value="PurK_C"/>
</dbReference>
<comment type="pathway">
    <text evidence="5 6">Purine metabolism; IMP biosynthesis via de novo pathway; 5-amino-1-(5-phospho-D-ribosyl)imidazole-4-carboxylate from 5-amino-1-(5-phospho-D-ribosyl)imidazole (N5-CAIR route): step 1/2.</text>
</comment>
<dbReference type="GO" id="GO:0046872">
    <property type="term" value="F:metal ion binding"/>
    <property type="evidence" value="ECO:0007669"/>
    <property type="project" value="InterPro"/>
</dbReference>
<evidence type="ECO:0000256" key="3">
    <source>
        <dbReference type="ARBA" id="ARBA00022755"/>
    </source>
</evidence>
<dbReference type="PANTHER" id="PTHR11609:SF5">
    <property type="entry name" value="PHOSPHORIBOSYLAMINOIMIDAZOLE CARBOXYLASE"/>
    <property type="match status" value="1"/>
</dbReference>
<evidence type="ECO:0000256" key="5">
    <source>
        <dbReference type="HAMAP-Rule" id="MF_01928"/>
    </source>
</evidence>
<dbReference type="EMBL" id="QYUK01000011">
    <property type="protein sequence ID" value="RJF88558.1"/>
    <property type="molecule type" value="Genomic_DNA"/>
</dbReference>
<dbReference type="GO" id="GO:0006189">
    <property type="term" value="P:'de novo' IMP biosynthetic process"/>
    <property type="evidence" value="ECO:0007669"/>
    <property type="project" value="UniProtKB-UniRule"/>
</dbReference>
<dbReference type="InterPro" id="IPR013815">
    <property type="entry name" value="ATP_grasp_subdomain_1"/>
</dbReference>
<dbReference type="FunFam" id="3.30.1490.20:FF:000015">
    <property type="entry name" value="N5-carboxyaminoimidazole ribonucleotide synthase"/>
    <property type="match status" value="1"/>
</dbReference>
<dbReference type="GO" id="GO:0004638">
    <property type="term" value="F:phosphoribosylaminoimidazole carboxylase activity"/>
    <property type="evidence" value="ECO:0007669"/>
    <property type="project" value="InterPro"/>
</dbReference>
<reference evidence="8 9" key="1">
    <citation type="submission" date="2018-09" db="EMBL/GenBank/DDBJ databases">
        <authorList>
            <person name="Zhu H."/>
        </authorList>
    </citation>
    <scope>NUCLEOTIDE SEQUENCE [LARGE SCALE GENOMIC DNA]</scope>
    <source>
        <strain evidence="8 9">K1W22B-8</strain>
    </source>
</reference>
<evidence type="ECO:0000256" key="2">
    <source>
        <dbReference type="ARBA" id="ARBA00022741"/>
    </source>
</evidence>
<comment type="subunit">
    <text evidence="5 6">Homodimer.</text>
</comment>
<name>A0A418WEV3_9PROT</name>
<dbReference type="HAMAP" id="MF_01928">
    <property type="entry name" value="PurK"/>
    <property type="match status" value="1"/>
</dbReference>
<gene>
    <name evidence="5 6" type="primary">purK</name>
    <name evidence="8" type="ORF">D3874_17395</name>
</gene>
<dbReference type="NCBIfam" id="NF004676">
    <property type="entry name" value="PRK06019.1-2"/>
    <property type="match status" value="1"/>
</dbReference>
<dbReference type="UniPathway" id="UPA00074">
    <property type="reaction ID" value="UER00942"/>
</dbReference>
<evidence type="ECO:0000256" key="1">
    <source>
        <dbReference type="ARBA" id="ARBA00022598"/>
    </source>
</evidence>
<dbReference type="SUPFAM" id="SSF56059">
    <property type="entry name" value="Glutathione synthetase ATP-binding domain-like"/>
    <property type="match status" value="1"/>
</dbReference>
<feature type="binding site" evidence="5">
    <location>
        <position position="200"/>
    </location>
    <ligand>
        <name>ATP</name>
        <dbReference type="ChEBI" id="CHEBI:30616"/>
    </ligand>
</feature>
<comment type="similarity">
    <text evidence="5 6">Belongs to the PurK/PurT family.</text>
</comment>
<feature type="binding site" evidence="5">
    <location>
        <begin position="162"/>
        <end position="168"/>
    </location>
    <ligand>
        <name>ATP</name>
        <dbReference type="ChEBI" id="CHEBI:30616"/>
    </ligand>
</feature>
<dbReference type="NCBIfam" id="NF004675">
    <property type="entry name" value="PRK06019.1-1"/>
    <property type="match status" value="1"/>
</dbReference>
<keyword evidence="4 5" id="KW-0067">ATP-binding</keyword>
<keyword evidence="3 5" id="KW-0658">Purine biosynthesis</keyword>
<dbReference type="InterPro" id="IPR054350">
    <property type="entry name" value="PurT/PurK_preATP-grasp"/>
</dbReference>
<dbReference type="SUPFAM" id="SSF51246">
    <property type="entry name" value="Rudiment single hybrid motif"/>
    <property type="match status" value="1"/>
</dbReference>
<keyword evidence="1 5" id="KW-0436">Ligase</keyword>
<sequence>MTGTLRPAPVTDDALPPGSTLGILGGGQLGRMIALAAANLGYRCHIFGPEADPPAGLVAAATTIAPYEDEAALAVFAESVDAITYEFENVPAAAVAFLEARRPVRPGSKALAVAQDRVAEKTFAKANGAGTAPFRAVDSRADLDAAITAVGLPAVLKTRRLGYDGKGQATIRTAADVDAALAAMKGAPAILEGFVDFVAEVSVIAARGVAGDVAVFDVVENRHRHHILDVTLAPAPGLDPALALQAQTIAHDFLIALDYVGVLTIELFVTRDGRLLVNEMAPRVHNSGHWTIEGAETSQFEQTARAALGLPLGCPLRRGDAVMLNLIGDDVRAWARLLLAEGAHLHLYGKAQARPGRKMGHVTRILPLGSTVSENAIAVLRRAVDGE</sequence>
<feature type="binding site" evidence="5">
    <location>
        <begin position="192"/>
        <end position="195"/>
    </location>
    <ligand>
        <name>ATP</name>
        <dbReference type="ChEBI" id="CHEBI:30616"/>
    </ligand>
</feature>
<accession>A0A418WEV3</accession>
<comment type="caution">
    <text evidence="8">The sequence shown here is derived from an EMBL/GenBank/DDBJ whole genome shotgun (WGS) entry which is preliminary data.</text>
</comment>
<feature type="binding site" evidence="5">
    <location>
        <position position="157"/>
    </location>
    <ligand>
        <name>ATP</name>
        <dbReference type="ChEBI" id="CHEBI:30616"/>
    </ligand>
</feature>
<dbReference type="Gene3D" id="3.30.1490.20">
    <property type="entry name" value="ATP-grasp fold, A domain"/>
    <property type="match status" value="1"/>
</dbReference>
<dbReference type="InterPro" id="IPR011054">
    <property type="entry name" value="Rudment_hybrid_motif"/>
</dbReference>
<feature type="binding site" evidence="5">
    <location>
        <begin position="278"/>
        <end position="279"/>
    </location>
    <ligand>
        <name>ATP</name>
        <dbReference type="ChEBI" id="CHEBI:30616"/>
    </ligand>
</feature>
<comment type="catalytic activity">
    <reaction evidence="5 6">
        <text>5-amino-1-(5-phospho-beta-D-ribosyl)imidazole + hydrogencarbonate + ATP = 5-carboxyamino-1-(5-phospho-D-ribosyl)imidazole + ADP + phosphate + 2 H(+)</text>
        <dbReference type="Rhea" id="RHEA:19317"/>
        <dbReference type="ChEBI" id="CHEBI:15378"/>
        <dbReference type="ChEBI" id="CHEBI:17544"/>
        <dbReference type="ChEBI" id="CHEBI:30616"/>
        <dbReference type="ChEBI" id="CHEBI:43474"/>
        <dbReference type="ChEBI" id="CHEBI:58730"/>
        <dbReference type="ChEBI" id="CHEBI:137981"/>
        <dbReference type="ChEBI" id="CHEBI:456216"/>
        <dbReference type="EC" id="6.3.4.18"/>
    </reaction>
</comment>
<evidence type="ECO:0000313" key="9">
    <source>
        <dbReference type="Proteomes" id="UP000284605"/>
    </source>
</evidence>
<dbReference type="GO" id="GO:0034028">
    <property type="term" value="F:5-(carboxyamino)imidazole ribonucleotide synthase activity"/>
    <property type="evidence" value="ECO:0007669"/>
    <property type="project" value="UniProtKB-UniRule"/>
</dbReference>
<dbReference type="AlphaFoldDB" id="A0A418WEV3"/>
<dbReference type="PANTHER" id="PTHR11609">
    <property type="entry name" value="PURINE BIOSYNTHESIS PROTEIN 6/7, PUR6/7"/>
    <property type="match status" value="1"/>
</dbReference>
<comment type="function">
    <text evidence="6">Catalyzes the ATP-dependent conversion of 5-aminoimidazole ribonucleotide (AIR) and HCO(3)- to N5-carboxyaminoimidazole ribonucleotide (N5-CAIR).</text>
</comment>
<protein>
    <recommendedName>
        <fullName evidence="5 6">N5-carboxyaminoimidazole ribonucleotide synthase</fullName>
        <shortName evidence="5 6">N5-CAIR synthase</shortName>
        <ecNumber evidence="5 6">6.3.4.18</ecNumber>
    </recommendedName>
    <alternativeName>
        <fullName evidence="5 6">5-(carboxyamino)imidazole ribonucleotide synthetase</fullName>
    </alternativeName>
</protein>
<comment type="function">
    <text evidence="5">Catalyzes the ATP-dependent conversion of 5-aminoimidazole ribonucleotide (AIR) and HCO(3)(-) to N5-carboxyaminoimidazole ribonucleotide (N5-CAIR).</text>
</comment>
<dbReference type="PROSITE" id="PS50975">
    <property type="entry name" value="ATP_GRASP"/>
    <property type="match status" value="1"/>
</dbReference>
<dbReference type="GO" id="GO:0005524">
    <property type="term" value="F:ATP binding"/>
    <property type="evidence" value="ECO:0007669"/>
    <property type="project" value="UniProtKB-UniRule"/>
</dbReference>
<dbReference type="Proteomes" id="UP000284605">
    <property type="component" value="Unassembled WGS sequence"/>
</dbReference>
<dbReference type="InterPro" id="IPR005875">
    <property type="entry name" value="PurK"/>
</dbReference>
<dbReference type="RefSeq" id="WP_119779193.1">
    <property type="nucleotide sequence ID" value="NZ_QYUK01000011.1"/>
</dbReference>
<dbReference type="GO" id="GO:0005829">
    <property type="term" value="C:cytosol"/>
    <property type="evidence" value="ECO:0007669"/>
    <property type="project" value="TreeGrafter"/>
</dbReference>
<dbReference type="FunFam" id="3.40.50.20:FF:000016">
    <property type="entry name" value="N5-carboxyaminoimidazole ribonucleotide synthase"/>
    <property type="match status" value="1"/>
</dbReference>
<dbReference type="InterPro" id="IPR011761">
    <property type="entry name" value="ATP-grasp"/>
</dbReference>